<evidence type="ECO:0000313" key="2">
    <source>
        <dbReference type="EMBL" id="CCX30977.1"/>
    </source>
</evidence>
<protein>
    <submittedName>
        <fullName evidence="2">Uncharacterized protein</fullName>
    </submittedName>
</protein>
<gene>
    <name evidence="2" type="ORF">PCON_09653</name>
</gene>
<evidence type="ECO:0000256" key="1">
    <source>
        <dbReference type="SAM" id="MobiDB-lite"/>
    </source>
</evidence>
<organism evidence="2 3">
    <name type="scientific">Pyronema omphalodes (strain CBS 100304)</name>
    <name type="common">Pyronema confluens</name>
    <dbReference type="NCBI Taxonomy" id="1076935"/>
    <lineage>
        <taxon>Eukaryota</taxon>
        <taxon>Fungi</taxon>
        <taxon>Dikarya</taxon>
        <taxon>Ascomycota</taxon>
        <taxon>Pezizomycotina</taxon>
        <taxon>Pezizomycetes</taxon>
        <taxon>Pezizales</taxon>
        <taxon>Pyronemataceae</taxon>
        <taxon>Pyronema</taxon>
    </lineage>
</organism>
<proteinExistence type="predicted"/>
<feature type="region of interest" description="Disordered" evidence="1">
    <location>
        <begin position="1"/>
        <end position="22"/>
    </location>
</feature>
<feature type="compositionally biased region" description="Basic and acidic residues" evidence="1">
    <location>
        <begin position="1"/>
        <end position="11"/>
    </location>
</feature>
<sequence>MTSDIIPREPGENTSPAMEKTDTRRQSFLPFLAVDYLIDASDSPFVSEVFRNRQWGENTEPKPTMREVSSNASNRVIRFEFRKSRQT</sequence>
<accession>U4LHG7</accession>
<reference evidence="2 3" key="1">
    <citation type="journal article" date="2013" name="PLoS Genet.">
        <title>The genome and development-dependent transcriptomes of Pyronema confluens: a window into fungal evolution.</title>
        <authorList>
            <person name="Traeger S."/>
            <person name="Altegoer F."/>
            <person name="Freitag M."/>
            <person name="Gabaldon T."/>
            <person name="Kempken F."/>
            <person name="Kumar A."/>
            <person name="Marcet-Houben M."/>
            <person name="Poggeler S."/>
            <person name="Stajich J.E."/>
            <person name="Nowrousian M."/>
        </authorList>
    </citation>
    <scope>NUCLEOTIDE SEQUENCE [LARGE SCALE GENOMIC DNA]</scope>
    <source>
        <strain evidence="3">CBS 100304</strain>
        <tissue evidence="2">Vegetative mycelium</tissue>
    </source>
</reference>
<dbReference type="EMBL" id="HF935505">
    <property type="protein sequence ID" value="CCX30977.1"/>
    <property type="molecule type" value="Genomic_DNA"/>
</dbReference>
<evidence type="ECO:0000313" key="3">
    <source>
        <dbReference type="Proteomes" id="UP000018144"/>
    </source>
</evidence>
<keyword evidence="3" id="KW-1185">Reference proteome</keyword>
<dbReference type="Proteomes" id="UP000018144">
    <property type="component" value="Unassembled WGS sequence"/>
</dbReference>
<dbReference type="AlphaFoldDB" id="U4LHG7"/>
<name>U4LHG7_PYROM</name>